<feature type="region of interest" description="Disordered" evidence="1">
    <location>
        <begin position="80"/>
        <end position="103"/>
    </location>
</feature>
<dbReference type="Gramene" id="ONIVA10G09720.1">
    <property type="protein sequence ID" value="ONIVA10G09720.1"/>
    <property type="gene ID" value="ONIVA10G09720"/>
</dbReference>
<evidence type="ECO:0000313" key="2">
    <source>
        <dbReference type="EnsemblPlants" id="ONIVA10G09720.1"/>
    </source>
</evidence>
<dbReference type="EnsemblPlants" id="ONIVA10G09720.1">
    <property type="protein sequence ID" value="ONIVA10G09720.1"/>
    <property type="gene ID" value="ONIVA10G09720"/>
</dbReference>
<dbReference type="HOGENOM" id="CLU_2296223_0_0_1"/>
<evidence type="ECO:0000256" key="1">
    <source>
        <dbReference type="SAM" id="MobiDB-lite"/>
    </source>
</evidence>
<accession>A0A0E0IS89</accession>
<reference evidence="2" key="1">
    <citation type="submission" date="2015-04" db="UniProtKB">
        <authorList>
            <consortium name="EnsemblPlants"/>
        </authorList>
    </citation>
    <scope>IDENTIFICATION</scope>
    <source>
        <strain evidence="2">SL10</strain>
    </source>
</reference>
<dbReference type="AlphaFoldDB" id="A0A0E0IS89"/>
<keyword evidence="3" id="KW-1185">Reference proteome</keyword>
<organism evidence="2">
    <name type="scientific">Oryza nivara</name>
    <name type="common">Indian wild rice</name>
    <name type="synonym">Oryza sativa f. spontanea</name>
    <dbReference type="NCBI Taxonomy" id="4536"/>
    <lineage>
        <taxon>Eukaryota</taxon>
        <taxon>Viridiplantae</taxon>
        <taxon>Streptophyta</taxon>
        <taxon>Embryophyta</taxon>
        <taxon>Tracheophyta</taxon>
        <taxon>Spermatophyta</taxon>
        <taxon>Magnoliopsida</taxon>
        <taxon>Liliopsida</taxon>
        <taxon>Poales</taxon>
        <taxon>Poaceae</taxon>
        <taxon>BOP clade</taxon>
        <taxon>Oryzoideae</taxon>
        <taxon>Oryzeae</taxon>
        <taxon>Oryzinae</taxon>
        <taxon>Oryza</taxon>
    </lineage>
</organism>
<protein>
    <submittedName>
        <fullName evidence="2">Uncharacterized protein</fullName>
    </submittedName>
</protein>
<name>A0A0E0IS89_ORYNI</name>
<proteinExistence type="predicted"/>
<sequence>MDGDSNPMVMPARKAGEGWRQHPTKLFKVFLKKPEESVGMQYSDPEGLHNKRPNKVFQTIWKEKPDGTVKRDIKIQKGSTIRGMVPDTPEANSDFGLPWATYR</sequence>
<reference evidence="2" key="2">
    <citation type="submission" date="2018-04" db="EMBL/GenBank/DDBJ databases">
        <title>OnivRS2 (Oryza nivara Reference Sequence Version 2).</title>
        <authorList>
            <person name="Zhang J."/>
            <person name="Kudrna D."/>
            <person name="Lee S."/>
            <person name="Talag J."/>
            <person name="Rajasekar S."/>
            <person name="Welchert J."/>
            <person name="Hsing Y.-I."/>
            <person name="Wing R.A."/>
        </authorList>
    </citation>
    <scope>NUCLEOTIDE SEQUENCE [LARGE SCALE GENOMIC DNA]</scope>
</reference>
<evidence type="ECO:0000313" key="3">
    <source>
        <dbReference type="Proteomes" id="UP000006591"/>
    </source>
</evidence>
<dbReference type="Proteomes" id="UP000006591">
    <property type="component" value="Chromosome 10"/>
</dbReference>